<organism evidence="11 12">
    <name type="scientific">Handelsmanbacteria sp. (strain RIFCSPLOWO2_12_FULL_64_10)</name>
    <dbReference type="NCBI Taxonomy" id="1817868"/>
    <lineage>
        <taxon>Bacteria</taxon>
        <taxon>Candidatus Handelsmaniibacteriota</taxon>
    </lineage>
</organism>
<evidence type="ECO:0000256" key="6">
    <source>
        <dbReference type="ARBA" id="ARBA00022932"/>
    </source>
</evidence>
<evidence type="ECO:0000256" key="2">
    <source>
        <dbReference type="ARBA" id="ARBA00017703"/>
    </source>
</evidence>
<accession>A0A1F6CUI3</accession>
<dbReference type="SUPFAM" id="SSF48019">
    <property type="entry name" value="post-AAA+ oligomerization domain-like"/>
    <property type="match status" value="1"/>
</dbReference>
<gene>
    <name evidence="11" type="ORF">A3F84_14185</name>
</gene>
<dbReference type="AlphaFoldDB" id="A0A1F6CUI3"/>
<evidence type="ECO:0000256" key="8">
    <source>
        <dbReference type="ARBA" id="ARBA00049244"/>
    </source>
</evidence>
<protein>
    <recommendedName>
        <fullName evidence="2">DNA polymerase III subunit delta</fullName>
        <ecNumber evidence="1">2.7.7.7</ecNumber>
    </recommendedName>
</protein>
<evidence type="ECO:0000256" key="4">
    <source>
        <dbReference type="ARBA" id="ARBA00022695"/>
    </source>
</evidence>
<dbReference type="InterPro" id="IPR005790">
    <property type="entry name" value="DNA_polIII_delta"/>
</dbReference>
<dbReference type="Gene3D" id="3.40.50.300">
    <property type="entry name" value="P-loop containing nucleotide triphosphate hydrolases"/>
    <property type="match status" value="1"/>
</dbReference>
<comment type="similarity">
    <text evidence="7">Belongs to the DNA polymerase HolA subunit family.</text>
</comment>
<dbReference type="GO" id="GO:0003677">
    <property type="term" value="F:DNA binding"/>
    <property type="evidence" value="ECO:0007669"/>
    <property type="project" value="InterPro"/>
</dbReference>
<sequence>MPLLNPKAFEAEVRSGRVGPLYLLVGEETYLREKALHALIDAALRPAVRPFNLDIFRGGETPPGEIAERIQSFPLMAARRVVVVKACDELNEGAVRLLLPVVESPPETSTVVFVGDKADGRKRLFAALRKAACTVEFKPLREREAVAWVQERLKALGKRLSQEAIPLFIGRVGGDLGVAAGEIDKLVSFLGDRQVIEREDVEGVVGVSAEVSIFDLTDAVGAKDAGRALAVLRRILEAGERGGGVLWRLTQHVHTLMRVRMLREVRVPEKDLPDRLGLPSFVVTKYLNQVRKFSPSDLWRAYEALATAEDHLKSGYQTEEIVLQLLIRALCR</sequence>
<evidence type="ECO:0000313" key="12">
    <source>
        <dbReference type="Proteomes" id="UP000178606"/>
    </source>
</evidence>
<dbReference type="NCBIfam" id="TIGR01128">
    <property type="entry name" value="holA"/>
    <property type="match status" value="1"/>
</dbReference>
<evidence type="ECO:0000256" key="1">
    <source>
        <dbReference type="ARBA" id="ARBA00012417"/>
    </source>
</evidence>
<dbReference type="GO" id="GO:0006261">
    <property type="term" value="P:DNA-templated DNA replication"/>
    <property type="evidence" value="ECO:0007669"/>
    <property type="project" value="TreeGrafter"/>
</dbReference>
<dbReference type="InterPro" id="IPR048466">
    <property type="entry name" value="DNA_pol3_delta-like_C"/>
</dbReference>
<dbReference type="EC" id="2.7.7.7" evidence="1"/>
<dbReference type="Proteomes" id="UP000178606">
    <property type="component" value="Unassembled WGS sequence"/>
</dbReference>
<comment type="caution">
    <text evidence="11">The sequence shown here is derived from an EMBL/GenBank/DDBJ whole genome shotgun (WGS) entry which is preliminary data.</text>
</comment>
<evidence type="ECO:0000256" key="5">
    <source>
        <dbReference type="ARBA" id="ARBA00022705"/>
    </source>
</evidence>
<dbReference type="InterPro" id="IPR008921">
    <property type="entry name" value="DNA_pol3_clamp-load_cplx_C"/>
</dbReference>
<dbReference type="Pfam" id="PF06144">
    <property type="entry name" value="DNA_pol3_delta"/>
    <property type="match status" value="1"/>
</dbReference>
<dbReference type="PANTHER" id="PTHR34388">
    <property type="entry name" value="DNA POLYMERASE III SUBUNIT DELTA"/>
    <property type="match status" value="1"/>
</dbReference>
<keyword evidence="4" id="KW-0548">Nucleotidyltransferase</keyword>
<proteinExistence type="inferred from homology"/>
<keyword evidence="3" id="KW-0808">Transferase</keyword>
<name>A0A1F6CUI3_HANXR</name>
<keyword evidence="5" id="KW-0235">DNA replication</keyword>
<feature type="domain" description="DNA polymerase III delta subunit-like C-terminal" evidence="10">
    <location>
        <begin position="212"/>
        <end position="327"/>
    </location>
</feature>
<feature type="domain" description="DNA polymerase III delta N-terminal" evidence="9">
    <location>
        <begin position="22"/>
        <end position="138"/>
    </location>
</feature>
<evidence type="ECO:0000256" key="3">
    <source>
        <dbReference type="ARBA" id="ARBA00022679"/>
    </source>
</evidence>
<dbReference type="SUPFAM" id="SSF52540">
    <property type="entry name" value="P-loop containing nucleoside triphosphate hydrolases"/>
    <property type="match status" value="1"/>
</dbReference>
<dbReference type="EMBL" id="MFKF01000132">
    <property type="protein sequence ID" value="OGG52824.1"/>
    <property type="molecule type" value="Genomic_DNA"/>
</dbReference>
<evidence type="ECO:0000259" key="10">
    <source>
        <dbReference type="Pfam" id="PF21694"/>
    </source>
</evidence>
<evidence type="ECO:0000256" key="7">
    <source>
        <dbReference type="ARBA" id="ARBA00034754"/>
    </source>
</evidence>
<dbReference type="InterPro" id="IPR027417">
    <property type="entry name" value="P-loop_NTPase"/>
</dbReference>
<dbReference type="PANTHER" id="PTHR34388:SF1">
    <property type="entry name" value="DNA POLYMERASE III SUBUNIT DELTA"/>
    <property type="match status" value="1"/>
</dbReference>
<dbReference type="GO" id="GO:0009360">
    <property type="term" value="C:DNA polymerase III complex"/>
    <property type="evidence" value="ECO:0007669"/>
    <property type="project" value="InterPro"/>
</dbReference>
<dbReference type="Gene3D" id="1.10.8.60">
    <property type="match status" value="1"/>
</dbReference>
<reference evidence="11 12" key="1">
    <citation type="journal article" date="2016" name="Nat. Commun.">
        <title>Thousands of microbial genomes shed light on interconnected biogeochemical processes in an aquifer system.</title>
        <authorList>
            <person name="Anantharaman K."/>
            <person name="Brown C.T."/>
            <person name="Hug L.A."/>
            <person name="Sharon I."/>
            <person name="Castelle C.J."/>
            <person name="Probst A.J."/>
            <person name="Thomas B.C."/>
            <person name="Singh A."/>
            <person name="Wilkins M.J."/>
            <person name="Karaoz U."/>
            <person name="Brodie E.L."/>
            <person name="Williams K.H."/>
            <person name="Hubbard S.S."/>
            <person name="Banfield J.F."/>
        </authorList>
    </citation>
    <scope>NUCLEOTIDE SEQUENCE [LARGE SCALE GENOMIC DNA]</scope>
    <source>
        <strain evidence="12">RIFCSPLOWO2_12_FULL_64_10</strain>
    </source>
</reference>
<dbReference type="GO" id="GO:0003887">
    <property type="term" value="F:DNA-directed DNA polymerase activity"/>
    <property type="evidence" value="ECO:0007669"/>
    <property type="project" value="UniProtKB-KW"/>
</dbReference>
<dbReference type="Pfam" id="PF21694">
    <property type="entry name" value="DNA_pol3_delta_C"/>
    <property type="match status" value="1"/>
</dbReference>
<dbReference type="InterPro" id="IPR010372">
    <property type="entry name" value="DNA_pol3_delta_N"/>
</dbReference>
<keyword evidence="6" id="KW-0239">DNA-directed DNA polymerase</keyword>
<evidence type="ECO:0000313" key="11">
    <source>
        <dbReference type="EMBL" id="OGG52824.1"/>
    </source>
</evidence>
<comment type="catalytic activity">
    <reaction evidence="8">
        <text>DNA(n) + a 2'-deoxyribonucleoside 5'-triphosphate = DNA(n+1) + diphosphate</text>
        <dbReference type="Rhea" id="RHEA:22508"/>
        <dbReference type="Rhea" id="RHEA-COMP:17339"/>
        <dbReference type="Rhea" id="RHEA-COMP:17340"/>
        <dbReference type="ChEBI" id="CHEBI:33019"/>
        <dbReference type="ChEBI" id="CHEBI:61560"/>
        <dbReference type="ChEBI" id="CHEBI:173112"/>
        <dbReference type="EC" id="2.7.7.7"/>
    </reaction>
</comment>
<evidence type="ECO:0000259" key="9">
    <source>
        <dbReference type="Pfam" id="PF06144"/>
    </source>
</evidence>
<dbReference type="Gene3D" id="1.20.272.10">
    <property type="match status" value="1"/>
</dbReference>